<organism evidence="3 4">
    <name type="scientific">Seiridium unicorne</name>
    <dbReference type="NCBI Taxonomy" id="138068"/>
    <lineage>
        <taxon>Eukaryota</taxon>
        <taxon>Fungi</taxon>
        <taxon>Dikarya</taxon>
        <taxon>Ascomycota</taxon>
        <taxon>Pezizomycotina</taxon>
        <taxon>Sordariomycetes</taxon>
        <taxon>Xylariomycetidae</taxon>
        <taxon>Amphisphaeriales</taxon>
        <taxon>Sporocadaceae</taxon>
        <taxon>Seiridium</taxon>
    </lineage>
</organism>
<reference evidence="3 4" key="1">
    <citation type="journal article" date="2024" name="J. Plant Pathol.">
        <title>Sequence and assembly of the genome of Seiridium unicorne, isolate CBS 538.82, causal agent of cypress canker disease.</title>
        <authorList>
            <person name="Scali E."/>
            <person name="Rocca G.D."/>
            <person name="Danti R."/>
            <person name="Garbelotto M."/>
            <person name="Barberini S."/>
            <person name="Baroncelli R."/>
            <person name="Emiliani G."/>
        </authorList>
    </citation>
    <scope>NUCLEOTIDE SEQUENCE [LARGE SCALE GENOMIC DNA]</scope>
    <source>
        <strain evidence="3 4">BM-138-508</strain>
    </source>
</reference>
<dbReference type="PANTHER" id="PTHR43708:SF1">
    <property type="entry name" value="GALACTOSE_LACTOSE METABOLISM REGULATORY PROTEIN GAL80"/>
    <property type="match status" value="1"/>
</dbReference>
<proteinExistence type="predicted"/>
<dbReference type="SUPFAM" id="SSF55347">
    <property type="entry name" value="Glyceraldehyde-3-phosphate dehydrogenase-like, C-terminal domain"/>
    <property type="match status" value="1"/>
</dbReference>
<feature type="domain" description="Gal80p-like C-terminal" evidence="2">
    <location>
        <begin position="141"/>
        <end position="295"/>
    </location>
</feature>
<gene>
    <name evidence="3" type="ORF">SUNI508_11368</name>
</gene>
<evidence type="ECO:0000259" key="2">
    <source>
        <dbReference type="Pfam" id="PF22685"/>
    </source>
</evidence>
<dbReference type="Gene3D" id="3.30.360.10">
    <property type="entry name" value="Dihydrodipicolinate Reductase, domain 2"/>
    <property type="match status" value="1"/>
</dbReference>
<evidence type="ECO:0000313" key="3">
    <source>
        <dbReference type="EMBL" id="KAK9414042.1"/>
    </source>
</evidence>
<name>A0ABR2UHN1_9PEZI</name>
<protein>
    <recommendedName>
        <fullName evidence="5">Oxidoreductase</fullName>
    </recommendedName>
</protein>
<feature type="domain" description="Gfo/Idh/MocA-like oxidoreductase N-terminal" evidence="1">
    <location>
        <begin position="4"/>
        <end position="134"/>
    </location>
</feature>
<dbReference type="Pfam" id="PF22685">
    <property type="entry name" value="Gal80p_C-like"/>
    <property type="match status" value="1"/>
</dbReference>
<keyword evidence="4" id="KW-1185">Reference proteome</keyword>
<dbReference type="EMBL" id="JARVKF010000430">
    <property type="protein sequence ID" value="KAK9414042.1"/>
    <property type="molecule type" value="Genomic_DNA"/>
</dbReference>
<dbReference type="InterPro" id="IPR000683">
    <property type="entry name" value="Gfo/Idh/MocA-like_OxRdtase_N"/>
</dbReference>
<dbReference type="Gene3D" id="3.40.50.720">
    <property type="entry name" value="NAD(P)-binding Rossmann-like Domain"/>
    <property type="match status" value="1"/>
</dbReference>
<evidence type="ECO:0000259" key="1">
    <source>
        <dbReference type="Pfam" id="PF01408"/>
    </source>
</evidence>
<dbReference type="PANTHER" id="PTHR43708">
    <property type="entry name" value="CONSERVED EXPRESSED OXIDOREDUCTASE (EUROFUNG)"/>
    <property type="match status" value="1"/>
</dbReference>
<dbReference type="Pfam" id="PF01408">
    <property type="entry name" value="GFO_IDH_MocA"/>
    <property type="match status" value="1"/>
</dbReference>
<evidence type="ECO:0000313" key="4">
    <source>
        <dbReference type="Proteomes" id="UP001408356"/>
    </source>
</evidence>
<dbReference type="Proteomes" id="UP001408356">
    <property type="component" value="Unassembled WGS sequence"/>
</dbReference>
<comment type="caution">
    <text evidence="3">The sequence shown here is derived from an EMBL/GenBank/DDBJ whole genome shotgun (WGS) entry which is preliminary data.</text>
</comment>
<dbReference type="InterPro" id="IPR051317">
    <property type="entry name" value="Gfo/Idh/MocA_oxidoreduct"/>
</dbReference>
<dbReference type="InterPro" id="IPR036291">
    <property type="entry name" value="NAD(P)-bd_dom_sf"/>
</dbReference>
<accession>A0ABR2UHN1</accession>
<evidence type="ECO:0008006" key="5">
    <source>
        <dbReference type="Google" id="ProtNLM"/>
    </source>
</evidence>
<dbReference type="InterPro" id="IPR055080">
    <property type="entry name" value="Gal80p-like_C"/>
</dbReference>
<sequence length="379" mass="41085">MAPIRTAIIGLSSNAVTNWASQAHLPYLLSPEGRSKFEIIALCNSSVDAAKKSVKAFDLSPETRAYGSPDDLAADPDVQLVVVSTRVDKHYETALPNLKTGKNVYVEWPLAENLARAEELAQLAKEKGVKTVVGLQGRFTPPLIKLRELIASGRIGKVLSSKVSAFGGAMHRENLTNGLRYFTDRKVGGNFLTIGFGHISDNIQYVLGDIQNIQSKLQIQRPDAKLIDRASGEVTEVVKSDVPDLVFINGTLSESDITVEGASISIDARRGQPFKGEPAFIWTINGEKGEILLTSYNGPSIGVNSADVVIKIHDHETDKVQKVDWGASPSEHLPPAGRNIAALYEAYAAGDVSKYADFEHALKRHKQIDSILASFDAAK</sequence>
<dbReference type="SUPFAM" id="SSF51735">
    <property type="entry name" value="NAD(P)-binding Rossmann-fold domains"/>
    <property type="match status" value="1"/>
</dbReference>